<sequence>MKTPQVPERPADPPHRRGRPPEPICREAGIAHRTWLEPVRSRFAASGLTLDELVSRSGFSKTRLSELMRGKGLYPTWEITYSVVRALDIPVAPLRRLWRVAAIEADKKPSWIDDRIQAVQPTGSDERPLAHVALYQAMADPYSAYAQAFLQSLPRARHAVGEVFDVLWLTWDDATSSPDMPRHAWQMLRATVLSRAARRPAGHYDLRAAAFSTAHQAQAPHLIERLARIDVLARFFDAIAQLPDDQMDVTVLRYLCGIDPDAIPAVVGLPPALVHTLDHHARWALKQIFPDTEPQE</sequence>
<dbReference type="PATRIC" id="fig|1214101.3.peg.2612"/>
<dbReference type="CDD" id="cd00093">
    <property type="entry name" value="HTH_XRE"/>
    <property type="match status" value="1"/>
</dbReference>
<dbReference type="GO" id="GO:0003677">
    <property type="term" value="F:DNA binding"/>
    <property type="evidence" value="ECO:0007669"/>
    <property type="project" value="InterPro"/>
</dbReference>
<evidence type="ECO:0000256" key="1">
    <source>
        <dbReference type="SAM" id="MobiDB-lite"/>
    </source>
</evidence>
<evidence type="ECO:0000313" key="3">
    <source>
        <dbReference type="Proteomes" id="UP000008043"/>
    </source>
</evidence>
<dbReference type="InterPro" id="IPR036388">
    <property type="entry name" value="WH-like_DNA-bd_sf"/>
</dbReference>
<dbReference type="Gene3D" id="1.10.10.10">
    <property type="entry name" value="Winged helix-like DNA-binding domain superfamily/Winged helix DNA-binding domain"/>
    <property type="match status" value="1"/>
</dbReference>
<accession>K4R1I8</accession>
<dbReference type="SUPFAM" id="SSF47413">
    <property type="entry name" value="lambda repressor-like DNA-binding domains"/>
    <property type="match status" value="1"/>
</dbReference>
<dbReference type="InterPro" id="IPR013324">
    <property type="entry name" value="RNA_pol_sigma_r3/r4-like"/>
</dbReference>
<dbReference type="AlphaFoldDB" id="K4R1I8"/>
<organism evidence="2 3">
    <name type="scientific">Streptomyces davaonensis (strain DSM 101723 / JCM 4913 / KCC S-0913 / 768)</name>
    <dbReference type="NCBI Taxonomy" id="1214101"/>
    <lineage>
        <taxon>Bacteria</taxon>
        <taxon>Bacillati</taxon>
        <taxon>Actinomycetota</taxon>
        <taxon>Actinomycetes</taxon>
        <taxon>Kitasatosporales</taxon>
        <taxon>Streptomycetaceae</taxon>
        <taxon>Streptomyces</taxon>
    </lineage>
</organism>
<proteinExistence type="predicted"/>
<gene>
    <name evidence="2" type="ORF">BN159_2571</name>
</gene>
<dbReference type="SUPFAM" id="SSF88659">
    <property type="entry name" value="Sigma3 and sigma4 domains of RNA polymerase sigma factors"/>
    <property type="match status" value="1"/>
</dbReference>
<dbReference type="Proteomes" id="UP000008043">
    <property type="component" value="Chromosome"/>
</dbReference>
<dbReference type="InterPro" id="IPR001387">
    <property type="entry name" value="Cro/C1-type_HTH"/>
</dbReference>
<protein>
    <submittedName>
        <fullName evidence="2">RNA polymerase, sigma-24 subunit, ECF subfamily</fullName>
    </submittedName>
</protein>
<dbReference type="OrthoDB" id="4295407at2"/>
<keyword evidence="3" id="KW-1185">Reference proteome</keyword>
<dbReference type="KEGG" id="sdv:BN159_2571"/>
<dbReference type="InterPro" id="IPR010982">
    <property type="entry name" value="Lambda_DNA-bd_dom_sf"/>
</dbReference>
<dbReference type="STRING" id="1214101.BN159_2571"/>
<feature type="region of interest" description="Disordered" evidence="1">
    <location>
        <begin position="1"/>
        <end position="23"/>
    </location>
</feature>
<reference evidence="2 3" key="1">
    <citation type="journal article" date="2012" name="J. Bacteriol.">
        <title>Genome sequence of the bacterium Streptomyces davawensis JCM 4913 and heterologous production of the unique antibiotic roseoflavin.</title>
        <authorList>
            <person name="Jankowitsch F."/>
            <person name="Schwarz J."/>
            <person name="Ruckert C."/>
            <person name="Gust B."/>
            <person name="Szczepanowski R."/>
            <person name="Blom J."/>
            <person name="Pelzer S."/>
            <person name="Kalinowski J."/>
            <person name="Mack M."/>
        </authorList>
    </citation>
    <scope>NUCLEOTIDE SEQUENCE [LARGE SCALE GENOMIC DNA]</scope>
    <source>
        <strain evidence="3">DSM 101723 / JCM 4913 / KCC S-0913 / 768</strain>
    </source>
</reference>
<dbReference type="HOGENOM" id="CLU_939810_0_0_11"/>
<dbReference type="RefSeq" id="WP_015657344.1">
    <property type="nucleotide sequence ID" value="NC_020504.1"/>
</dbReference>
<dbReference type="EMBL" id="HE971709">
    <property type="protein sequence ID" value="CCK26950.1"/>
    <property type="molecule type" value="Genomic_DNA"/>
</dbReference>
<dbReference type="eggNOG" id="COG1595">
    <property type="taxonomic scope" value="Bacteria"/>
</dbReference>
<name>K4R1I8_STRDJ</name>
<evidence type="ECO:0000313" key="2">
    <source>
        <dbReference type="EMBL" id="CCK26950.1"/>
    </source>
</evidence>